<feature type="compositionally biased region" description="Basic and acidic residues" evidence="1">
    <location>
        <begin position="32"/>
        <end position="54"/>
    </location>
</feature>
<sequence>MSAIVVVWFGRVLPTVSPGGMCSGRNNGGMDKSGHPDTRETSQNRQLAEERAVQRGEPTAEELGSPLNSVTRSPHAIFNGVFLSIPINHRISTKARFAAMQHTLADLVAGDSDLVALDPPSVSSFGKLPICLPA</sequence>
<evidence type="ECO:0000313" key="3">
    <source>
        <dbReference type="EMBL" id="KAK8029757.1"/>
    </source>
</evidence>
<keyword evidence="2" id="KW-0732">Signal</keyword>
<dbReference type="Proteomes" id="UP001444661">
    <property type="component" value="Unassembled WGS sequence"/>
</dbReference>
<evidence type="ECO:0000313" key="4">
    <source>
        <dbReference type="Proteomes" id="UP001444661"/>
    </source>
</evidence>
<evidence type="ECO:0000256" key="1">
    <source>
        <dbReference type="SAM" id="MobiDB-lite"/>
    </source>
</evidence>
<feature type="region of interest" description="Disordered" evidence="1">
    <location>
        <begin position="19"/>
        <end position="69"/>
    </location>
</feature>
<evidence type="ECO:0000256" key="2">
    <source>
        <dbReference type="SAM" id="SignalP"/>
    </source>
</evidence>
<protein>
    <submittedName>
        <fullName evidence="3">Uncharacterized protein</fullName>
    </submittedName>
</protein>
<feature type="signal peptide" evidence="2">
    <location>
        <begin position="1"/>
        <end position="18"/>
    </location>
</feature>
<accession>A0ABR1SFC5</accession>
<keyword evidence="4" id="KW-1185">Reference proteome</keyword>
<gene>
    <name evidence="3" type="ORF">PG993_011048</name>
</gene>
<dbReference type="EMBL" id="JAQQWK010000010">
    <property type="protein sequence ID" value="KAK8029757.1"/>
    <property type="molecule type" value="Genomic_DNA"/>
</dbReference>
<name>A0ABR1SFC5_9PEZI</name>
<comment type="caution">
    <text evidence="3">The sequence shown here is derived from an EMBL/GenBank/DDBJ whole genome shotgun (WGS) entry which is preliminary data.</text>
</comment>
<feature type="chain" id="PRO_5045397925" evidence="2">
    <location>
        <begin position="19"/>
        <end position="134"/>
    </location>
</feature>
<proteinExistence type="predicted"/>
<reference evidence="3 4" key="1">
    <citation type="submission" date="2023-01" db="EMBL/GenBank/DDBJ databases">
        <title>Analysis of 21 Apiospora genomes using comparative genomics revels a genus with tremendous synthesis potential of carbohydrate active enzymes and secondary metabolites.</title>
        <authorList>
            <person name="Sorensen T."/>
        </authorList>
    </citation>
    <scope>NUCLEOTIDE SEQUENCE [LARGE SCALE GENOMIC DNA]</scope>
    <source>
        <strain evidence="3 4">CBS 33761</strain>
    </source>
</reference>
<organism evidence="3 4">
    <name type="scientific">Apiospora rasikravindrae</name>
    <dbReference type="NCBI Taxonomy" id="990691"/>
    <lineage>
        <taxon>Eukaryota</taxon>
        <taxon>Fungi</taxon>
        <taxon>Dikarya</taxon>
        <taxon>Ascomycota</taxon>
        <taxon>Pezizomycotina</taxon>
        <taxon>Sordariomycetes</taxon>
        <taxon>Xylariomycetidae</taxon>
        <taxon>Amphisphaeriales</taxon>
        <taxon>Apiosporaceae</taxon>
        <taxon>Apiospora</taxon>
    </lineage>
</organism>